<sequence>MRTLCSILLSRFSQLRETLIVPGSVRCQSGVKSRESGGGVMDGGRRCVLVFICLFAVKLLWFTPLAVGGRSRVTRDLKQQGLISIIKKNIQTR</sequence>
<name>A0A8J2R2B8_9NEOP</name>
<dbReference type="AlphaFoldDB" id="A0A8J2R2B8"/>
<keyword evidence="1" id="KW-0472">Membrane</keyword>
<dbReference type="EMBL" id="CAKASE010000078">
    <property type="protein sequence ID" value="CAG9579116.1"/>
    <property type="molecule type" value="Genomic_DNA"/>
</dbReference>
<feature type="transmembrane region" description="Helical" evidence="1">
    <location>
        <begin position="43"/>
        <end position="62"/>
    </location>
</feature>
<organism evidence="2 3">
    <name type="scientific">Danaus chrysippus</name>
    <name type="common">African queen</name>
    <dbReference type="NCBI Taxonomy" id="151541"/>
    <lineage>
        <taxon>Eukaryota</taxon>
        <taxon>Metazoa</taxon>
        <taxon>Ecdysozoa</taxon>
        <taxon>Arthropoda</taxon>
        <taxon>Hexapoda</taxon>
        <taxon>Insecta</taxon>
        <taxon>Pterygota</taxon>
        <taxon>Neoptera</taxon>
        <taxon>Endopterygota</taxon>
        <taxon>Lepidoptera</taxon>
        <taxon>Glossata</taxon>
        <taxon>Ditrysia</taxon>
        <taxon>Papilionoidea</taxon>
        <taxon>Nymphalidae</taxon>
        <taxon>Danainae</taxon>
        <taxon>Danaini</taxon>
        <taxon>Danaina</taxon>
        <taxon>Danaus</taxon>
        <taxon>Anosia</taxon>
    </lineage>
</organism>
<keyword evidence="1" id="KW-1133">Transmembrane helix</keyword>
<reference evidence="2" key="1">
    <citation type="submission" date="2021-09" db="EMBL/GenBank/DDBJ databases">
        <authorList>
            <person name="Martin H S."/>
        </authorList>
    </citation>
    <scope>NUCLEOTIDE SEQUENCE</scope>
</reference>
<comment type="caution">
    <text evidence="2">The sequence shown here is derived from an EMBL/GenBank/DDBJ whole genome shotgun (WGS) entry which is preliminary data.</text>
</comment>
<proteinExistence type="predicted"/>
<evidence type="ECO:0000256" key="1">
    <source>
        <dbReference type="SAM" id="Phobius"/>
    </source>
</evidence>
<dbReference type="Proteomes" id="UP000789524">
    <property type="component" value="Unassembled WGS sequence"/>
</dbReference>
<keyword evidence="1" id="KW-0812">Transmembrane</keyword>
<evidence type="ECO:0000313" key="2">
    <source>
        <dbReference type="EMBL" id="CAG9579116.1"/>
    </source>
</evidence>
<gene>
    <name evidence="2" type="ORF">DCHRY22_LOCUS13093</name>
</gene>
<evidence type="ECO:0000313" key="3">
    <source>
        <dbReference type="Proteomes" id="UP000789524"/>
    </source>
</evidence>
<accession>A0A8J2R2B8</accession>
<protein>
    <submittedName>
        <fullName evidence="2">(African queen) hypothetical protein</fullName>
    </submittedName>
</protein>
<keyword evidence="3" id="KW-1185">Reference proteome</keyword>